<dbReference type="OrthoDB" id="3579586at2"/>
<dbReference type="InterPro" id="IPR051535">
    <property type="entry name" value="Siderophore_ABC-ATPase"/>
</dbReference>
<evidence type="ECO:0000313" key="11">
    <source>
        <dbReference type="EMBL" id="SDS49942.1"/>
    </source>
</evidence>
<keyword evidence="2" id="KW-0813">Transport</keyword>
<dbReference type="GO" id="GO:0005524">
    <property type="term" value="F:ATP binding"/>
    <property type="evidence" value="ECO:0007669"/>
    <property type="project" value="UniProtKB-KW"/>
</dbReference>
<evidence type="ECO:0000313" key="12">
    <source>
        <dbReference type="Proteomes" id="UP000182237"/>
    </source>
</evidence>
<gene>
    <name evidence="11" type="ORF">SAMN04488539_1793</name>
</gene>
<dbReference type="CDD" id="cd03214">
    <property type="entry name" value="ABC_Iron-Siderophores_B12_Hemin"/>
    <property type="match status" value="1"/>
</dbReference>
<evidence type="ECO:0000256" key="5">
    <source>
        <dbReference type="ARBA" id="ARBA00022741"/>
    </source>
</evidence>
<proteinExistence type="predicted"/>
<dbReference type="SUPFAM" id="SSF52540">
    <property type="entry name" value="P-loop containing nucleoside triphosphate hydrolases"/>
    <property type="match status" value="1"/>
</dbReference>
<organism evidence="11 12">
    <name type="scientific">Corynebacterium timonense</name>
    <dbReference type="NCBI Taxonomy" id="441500"/>
    <lineage>
        <taxon>Bacteria</taxon>
        <taxon>Bacillati</taxon>
        <taxon>Actinomycetota</taxon>
        <taxon>Actinomycetes</taxon>
        <taxon>Mycobacteriales</taxon>
        <taxon>Corynebacteriaceae</taxon>
        <taxon>Corynebacterium</taxon>
    </lineage>
</organism>
<dbReference type="Pfam" id="PF00005">
    <property type="entry name" value="ABC_tran"/>
    <property type="match status" value="1"/>
</dbReference>
<dbReference type="SMART" id="SM00382">
    <property type="entry name" value="AAA"/>
    <property type="match status" value="1"/>
</dbReference>
<feature type="domain" description="ABC transporter" evidence="10">
    <location>
        <begin position="1"/>
        <end position="244"/>
    </location>
</feature>
<dbReference type="InterPro" id="IPR003593">
    <property type="entry name" value="AAA+_ATPase"/>
</dbReference>
<keyword evidence="9" id="KW-0472">Membrane</keyword>
<dbReference type="FunFam" id="3.40.50.300:FF:000134">
    <property type="entry name" value="Iron-enterobactin ABC transporter ATP-binding protein"/>
    <property type="match status" value="1"/>
</dbReference>
<dbReference type="PROSITE" id="PS50893">
    <property type="entry name" value="ABC_TRANSPORTER_2"/>
    <property type="match status" value="1"/>
</dbReference>
<dbReference type="PROSITE" id="PS00211">
    <property type="entry name" value="ABC_TRANSPORTER_1"/>
    <property type="match status" value="1"/>
</dbReference>
<accession>A0A1H1SPM6</accession>
<dbReference type="eggNOG" id="COG1120">
    <property type="taxonomic scope" value="Bacteria"/>
</dbReference>
<evidence type="ECO:0000256" key="6">
    <source>
        <dbReference type="ARBA" id="ARBA00022840"/>
    </source>
</evidence>
<dbReference type="EMBL" id="LT629765">
    <property type="protein sequence ID" value="SDS49942.1"/>
    <property type="molecule type" value="Genomic_DNA"/>
</dbReference>
<dbReference type="GO" id="GO:0005886">
    <property type="term" value="C:plasma membrane"/>
    <property type="evidence" value="ECO:0007669"/>
    <property type="project" value="UniProtKB-SubCell"/>
</dbReference>
<evidence type="ECO:0000256" key="4">
    <source>
        <dbReference type="ARBA" id="ARBA00022496"/>
    </source>
</evidence>
<dbReference type="Gene3D" id="3.40.50.300">
    <property type="entry name" value="P-loop containing nucleotide triphosphate hydrolases"/>
    <property type="match status" value="1"/>
</dbReference>
<dbReference type="PANTHER" id="PTHR42771:SF2">
    <property type="entry name" value="IRON(3+)-HYDROXAMATE IMPORT ATP-BINDING PROTEIN FHUC"/>
    <property type="match status" value="1"/>
</dbReference>
<keyword evidence="7" id="KW-0408">Iron</keyword>
<dbReference type="InterPro" id="IPR027417">
    <property type="entry name" value="P-loop_NTPase"/>
</dbReference>
<dbReference type="PANTHER" id="PTHR42771">
    <property type="entry name" value="IRON(3+)-HYDROXAMATE IMPORT ATP-BINDING PROTEIN FHUC"/>
    <property type="match status" value="1"/>
</dbReference>
<evidence type="ECO:0000259" key="10">
    <source>
        <dbReference type="PROSITE" id="PS50893"/>
    </source>
</evidence>
<evidence type="ECO:0000256" key="7">
    <source>
        <dbReference type="ARBA" id="ARBA00023004"/>
    </source>
</evidence>
<protein>
    <submittedName>
        <fullName evidence="11">Iron complex transport system ATP-binding protein</fullName>
    </submittedName>
</protein>
<keyword evidence="4" id="KW-0410">Iron transport</keyword>
<dbReference type="InterPro" id="IPR017871">
    <property type="entry name" value="ABC_transporter-like_CS"/>
</dbReference>
<keyword evidence="8" id="KW-0406">Ion transport</keyword>
<keyword evidence="12" id="KW-1185">Reference proteome</keyword>
<dbReference type="Proteomes" id="UP000182237">
    <property type="component" value="Chromosome I"/>
</dbReference>
<evidence type="ECO:0000256" key="1">
    <source>
        <dbReference type="ARBA" id="ARBA00004202"/>
    </source>
</evidence>
<keyword evidence="3" id="KW-1003">Cell membrane</keyword>
<dbReference type="GO" id="GO:0016887">
    <property type="term" value="F:ATP hydrolysis activity"/>
    <property type="evidence" value="ECO:0007669"/>
    <property type="project" value="InterPro"/>
</dbReference>
<evidence type="ECO:0000256" key="2">
    <source>
        <dbReference type="ARBA" id="ARBA00022448"/>
    </source>
</evidence>
<dbReference type="InterPro" id="IPR003439">
    <property type="entry name" value="ABC_transporter-like_ATP-bd"/>
</dbReference>
<dbReference type="STRING" id="1203190.GCA_000312345_01124"/>
<dbReference type="RefSeq" id="WP_019193959.1">
    <property type="nucleotide sequence ID" value="NZ_LT629765.1"/>
</dbReference>
<comment type="subcellular location">
    <subcellularLocation>
        <location evidence="1">Cell membrane</location>
        <topology evidence="1">Peripheral membrane protein</topology>
    </subcellularLocation>
</comment>
<keyword evidence="6 11" id="KW-0067">ATP-binding</keyword>
<dbReference type="AlphaFoldDB" id="A0A1H1SPM6"/>
<evidence type="ECO:0000256" key="9">
    <source>
        <dbReference type="ARBA" id="ARBA00023136"/>
    </source>
</evidence>
<sequence length="265" mass="28027">MERTDAALVARGIRAGYTDGADVLHGVDLAARAGEVTTLIGPNGCGKSTLLKSMSKLLTPREGTVRVHGTEVHTLSAREAAQRVSLLPQHPTAPDGLYVGELVARGRHPHQGRMAGPSAADHEAIARACEATGITDLLEREIDALSGGQRQRVWLAMTLAQDTPVLLLDEPTTFLDPANAIDMLALAREQARAGKAVVMVLHDLMLAGMFSDTLVVMRGGHILAHGTPKQALTTEVLAEAYGLRAEVWDDPAGAAPVIVPRGTVR</sequence>
<dbReference type="GO" id="GO:0006826">
    <property type="term" value="P:iron ion transport"/>
    <property type="evidence" value="ECO:0007669"/>
    <property type="project" value="UniProtKB-KW"/>
</dbReference>
<evidence type="ECO:0000256" key="8">
    <source>
        <dbReference type="ARBA" id="ARBA00023065"/>
    </source>
</evidence>
<reference evidence="11 12" key="1">
    <citation type="submission" date="2016-10" db="EMBL/GenBank/DDBJ databases">
        <authorList>
            <person name="de Groot N.N."/>
        </authorList>
    </citation>
    <scope>NUCLEOTIDE SEQUENCE [LARGE SCALE GENOMIC DNA]</scope>
    <source>
        <strain evidence="11 12">DSM 45434</strain>
    </source>
</reference>
<keyword evidence="5" id="KW-0547">Nucleotide-binding</keyword>
<evidence type="ECO:0000256" key="3">
    <source>
        <dbReference type="ARBA" id="ARBA00022475"/>
    </source>
</evidence>
<name>A0A1H1SPM6_9CORY</name>